<dbReference type="AlphaFoldDB" id="A0A423THP7"/>
<protein>
    <recommendedName>
        <fullName evidence="2">Regulatory protein zeste</fullName>
    </recommendedName>
</protein>
<dbReference type="InterPro" id="IPR028002">
    <property type="entry name" value="Myb_DNA-bind_5"/>
</dbReference>
<evidence type="ECO:0000313" key="5">
    <source>
        <dbReference type="EMBL" id="ROT75897.1"/>
    </source>
</evidence>
<comment type="subunit">
    <text evidence="1">Self-associates forming complexes of several hundred monomers.</text>
</comment>
<evidence type="ECO:0000259" key="4">
    <source>
        <dbReference type="Pfam" id="PF13873"/>
    </source>
</evidence>
<comment type="caution">
    <text evidence="5">The sequence shown here is derived from an EMBL/GenBank/DDBJ whole genome shotgun (WGS) entry which is preliminary data.</text>
</comment>
<evidence type="ECO:0000256" key="2">
    <source>
        <dbReference type="ARBA" id="ARBA00016807"/>
    </source>
</evidence>
<reference evidence="5 6" key="1">
    <citation type="submission" date="2018-04" db="EMBL/GenBank/DDBJ databases">
        <authorList>
            <person name="Zhang X."/>
            <person name="Yuan J."/>
            <person name="Li F."/>
            <person name="Xiang J."/>
        </authorList>
    </citation>
    <scope>NUCLEOTIDE SEQUENCE [LARGE SCALE GENOMIC DNA]</scope>
    <source>
        <tissue evidence="5">Muscle</tissue>
    </source>
</reference>
<comment type="function">
    <text evidence="3">Involved in transvection phenomena (= synapsis-dependent gene expression), where the synaptic pairing of chromosomes carrying genes with which zeste interacts influences the expression of these genes. Zeste binds to DNA and stimulates transcription from a nearby promoter.</text>
</comment>
<dbReference type="EMBL" id="QCYY01001716">
    <property type="protein sequence ID" value="ROT75897.1"/>
    <property type="molecule type" value="Genomic_DNA"/>
</dbReference>
<gene>
    <name evidence="5" type="ORF">C7M84_005542</name>
</gene>
<dbReference type="Proteomes" id="UP000283509">
    <property type="component" value="Unassembled WGS sequence"/>
</dbReference>
<name>A0A423THP7_PENVA</name>
<evidence type="ECO:0000256" key="3">
    <source>
        <dbReference type="ARBA" id="ARBA00025466"/>
    </source>
</evidence>
<feature type="domain" description="Myb/SANT-like DNA-binding" evidence="4">
    <location>
        <begin position="162"/>
        <end position="209"/>
    </location>
</feature>
<keyword evidence="6" id="KW-1185">Reference proteome</keyword>
<evidence type="ECO:0000256" key="1">
    <source>
        <dbReference type="ARBA" id="ARBA00011764"/>
    </source>
</evidence>
<dbReference type="Pfam" id="PF13873">
    <property type="entry name" value="Myb_DNA-bind_5"/>
    <property type="match status" value="1"/>
</dbReference>
<proteinExistence type="predicted"/>
<evidence type="ECO:0000313" key="6">
    <source>
        <dbReference type="Proteomes" id="UP000283509"/>
    </source>
</evidence>
<organism evidence="5 6">
    <name type="scientific">Penaeus vannamei</name>
    <name type="common">Whiteleg shrimp</name>
    <name type="synonym">Litopenaeus vannamei</name>
    <dbReference type="NCBI Taxonomy" id="6689"/>
    <lineage>
        <taxon>Eukaryota</taxon>
        <taxon>Metazoa</taxon>
        <taxon>Ecdysozoa</taxon>
        <taxon>Arthropoda</taxon>
        <taxon>Crustacea</taxon>
        <taxon>Multicrustacea</taxon>
        <taxon>Malacostraca</taxon>
        <taxon>Eumalacostraca</taxon>
        <taxon>Eucarida</taxon>
        <taxon>Decapoda</taxon>
        <taxon>Dendrobranchiata</taxon>
        <taxon>Penaeoidea</taxon>
        <taxon>Penaeidae</taxon>
        <taxon>Penaeus</taxon>
    </lineage>
</organism>
<reference evidence="5 6" key="2">
    <citation type="submission" date="2019-01" db="EMBL/GenBank/DDBJ databases">
        <title>The decoding of complex shrimp genome reveals the adaptation for benthos swimmer, frequently molting mechanism and breeding impact on genome.</title>
        <authorList>
            <person name="Sun Y."/>
            <person name="Gao Y."/>
            <person name="Yu Y."/>
        </authorList>
    </citation>
    <scope>NUCLEOTIDE SEQUENCE [LARGE SCALE GENOMIC DNA]</scope>
    <source>
        <tissue evidence="5">Muscle</tissue>
    </source>
</reference>
<accession>A0A423THP7</accession>
<dbReference type="OrthoDB" id="6377268at2759"/>
<sequence>MTHNGAPRYLKASAIVGAAFALFLLLLNHDLGSYVGPLMPKKALLLLPKIQNAHTYTVPSASASPSTPTSFEEEGVARRFQEREEFKKEMCREMNTSGKILTNYFMYYNKEYKLLLCAPPKTGCSSLKRHLLRLVGFPENINVHSDQARRAIAVRMDRLPVLSECQRIVLLQLVEDRPVIQDKSSSLGLNEKKRKAWEELTACFNARNPEETQ</sequence>